<feature type="domain" description="NTF2" evidence="6">
    <location>
        <begin position="363"/>
        <end position="490"/>
    </location>
</feature>
<name>A0AA40KLU9_9HYME</name>
<gene>
    <name evidence="7" type="ORF">K0M31_006482</name>
</gene>
<dbReference type="GO" id="GO:0005737">
    <property type="term" value="C:cytoplasm"/>
    <property type="evidence" value="ECO:0007669"/>
    <property type="project" value="InterPro"/>
</dbReference>
<evidence type="ECO:0000256" key="1">
    <source>
        <dbReference type="ARBA" id="ARBA00004123"/>
    </source>
</evidence>
<dbReference type="InterPro" id="IPR015245">
    <property type="entry name" value="Tap_RNA-bd"/>
</dbReference>
<dbReference type="InterPro" id="IPR018222">
    <property type="entry name" value="Nuclear_transport_factor_2_euk"/>
</dbReference>
<dbReference type="GO" id="GO:0005634">
    <property type="term" value="C:nucleus"/>
    <property type="evidence" value="ECO:0007669"/>
    <property type="project" value="UniProtKB-SubCell"/>
</dbReference>
<dbReference type="EMBL" id="JAHYIQ010000017">
    <property type="protein sequence ID" value="KAK1125142.1"/>
    <property type="molecule type" value="Genomic_DNA"/>
</dbReference>
<dbReference type="Pfam" id="PF09162">
    <property type="entry name" value="Tap-RNA_bind"/>
    <property type="match status" value="1"/>
</dbReference>
<dbReference type="InterPro" id="IPR012677">
    <property type="entry name" value="Nucleotide-bd_a/b_plait_sf"/>
</dbReference>
<sequence length="531" mass="61000">MPKVSDKTLRCNNGRSGKNKTVDKFYCDRLLKVDTASADYKFVVPSKLVKGPIRPLGARRTYTRDWARVTTNLNNNNIHEDTELKRDKMVNETSYDNKLPESDCYKIMISGGHKYAKNYIINNLVEYVAPETLVPIMYRDDGNEVNFFVDDSKVAAALLLREITTPGGRKLTVEVTIPPFPWCVIDDEYRKKMKQAIMSRYVHATKSVDLSKFHRDVHLASDYFCSLRSHLILQHVFNVLHEYTPDLEALNLSGNMLNVGLALCLAEAKLKKLKILHIGDNSIRNMGEIYGIQYMELEELVLAGNPLCEKYQSRDDYIKDVQKRCPELVRLDGMRLQKPMLYGVVNEGNNMPASATSERAQLFAIQFLQEYFQIFDSGNREQLLNLYANDACFSMTPFDPHIPIEHREKLLEQGRWPIVSFFYKMPRTSHYLDKLTMDVSPTGERTMLAAVAGVFKQFNKEEKPIRYFNRTFTIILEGSGCLIQNDELIIRELSESELMKMGSEVDTSDTEVEETNSEEDLESFMCLVNSL</sequence>
<dbReference type="InterPro" id="IPR032710">
    <property type="entry name" value="NTF2-like_dom_sf"/>
</dbReference>
<dbReference type="InterPro" id="IPR002075">
    <property type="entry name" value="NTF2_dom"/>
</dbReference>
<comment type="similarity">
    <text evidence="2">Belongs to the NXF family.</text>
</comment>
<dbReference type="Proteomes" id="UP001177670">
    <property type="component" value="Unassembled WGS sequence"/>
</dbReference>
<dbReference type="PANTHER" id="PTHR10662">
    <property type="entry name" value="NUCLEAR RNA EXPORT FACTOR"/>
    <property type="match status" value="1"/>
</dbReference>
<reference evidence="7" key="1">
    <citation type="submission" date="2021-10" db="EMBL/GenBank/DDBJ databases">
        <title>Melipona bicolor Genome sequencing and assembly.</title>
        <authorList>
            <person name="Araujo N.S."/>
            <person name="Arias M.C."/>
        </authorList>
    </citation>
    <scope>NUCLEOTIDE SEQUENCE</scope>
    <source>
        <strain evidence="7">USP_2M_L1-L4_2017</strain>
        <tissue evidence="7">Whole body</tissue>
    </source>
</reference>
<dbReference type="SUPFAM" id="SSF54928">
    <property type="entry name" value="RNA-binding domain, RBD"/>
    <property type="match status" value="1"/>
</dbReference>
<keyword evidence="5" id="KW-0539">Nucleus</keyword>
<keyword evidence="4" id="KW-0509">mRNA transport</keyword>
<dbReference type="Pfam" id="PF24048">
    <property type="entry name" value="LRR_NXF1-5"/>
    <property type="match status" value="1"/>
</dbReference>
<dbReference type="SUPFAM" id="SSF52058">
    <property type="entry name" value="L domain-like"/>
    <property type="match status" value="1"/>
</dbReference>
<dbReference type="PROSITE" id="PS50177">
    <property type="entry name" value="NTF2_DOMAIN"/>
    <property type="match status" value="1"/>
</dbReference>
<keyword evidence="3" id="KW-0813">Transport</keyword>
<dbReference type="Gene3D" id="3.10.450.50">
    <property type="match status" value="2"/>
</dbReference>
<comment type="caution">
    <text evidence="7">The sequence shown here is derived from an EMBL/GenBank/DDBJ whole genome shotgun (WGS) entry which is preliminary data.</text>
</comment>
<comment type="subcellular location">
    <subcellularLocation>
        <location evidence="1">Nucleus</location>
    </subcellularLocation>
</comment>
<dbReference type="InterPro" id="IPR030217">
    <property type="entry name" value="NXF_fam"/>
</dbReference>
<dbReference type="AlphaFoldDB" id="A0AA40KLU9"/>
<evidence type="ECO:0000256" key="5">
    <source>
        <dbReference type="ARBA" id="ARBA00023242"/>
    </source>
</evidence>
<dbReference type="Pfam" id="PF22602">
    <property type="entry name" value="NXF_NTF2"/>
    <property type="match status" value="2"/>
</dbReference>
<keyword evidence="8" id="KW-1185">Reference proteome</keyword>
<evidence type="ECO:0000256" key="3">
    <source>
        <dbReference type="ARBA" id="ARBA00022448"/>
    </source>
</evidence>
<accession>A0AA40KLU9</accession>
<dbReference type="SUPFAM" id="SSF54427">
    <property type="entry name" value="NTF2-like"/>
    <property type="match status" value="1"/>
</dbReference>
<dbReference type="InterPro" id="IPR032675">
    <property type="entry name" value="LRR_dom_sf"/>
</dbReference>
<evidence type="ECO:0000256" key="2">
    <source>
        <dbReference type="ARBA" id="ARBA00009285"/>
    </source>
</evidence>
<evidence type="ECO:0000259" key="6">
    <source>
        <dbReference type="PROSITE" id="PS50177"/>
    </source>
</evidence>
<evidence type="ECO:0000256" key="4">
    <source>
        <dbReference type="ARBA" id="ARBA00022816"/>
    </source>
</evidence>
<organism evidence="7 8">
    <name type="scientific">Melipona bicolor</name>
    <dbReference type="NCBI Taxonomy" id="60889"/>
    <lineage>
        <taxon>Eukaryota</taxon>
        <taxon>Metazoa</taxon>
        <taxon>Ecdysozoa</taxon>
        <taxon>Arthropoda</taxon>
        <taxon>Hexapoda</taxon>
        <taxon>Insecta</taxon>
        <taxon>Pterygota</taxon>
        <taxon>Neoptera</taxon>
        <taxon>Endopterygota</taxon>
        <taxon>Hymenoptera</taxon>
        <taxon>Apocrita</taxon>
        <taxon>Aculeata</taxon>
        <taxon>Apoidea</taxon>
        <taxon>Anthophila</taxon>
        <taxon>Apidae</taxon>
        <taxon>Melipona</taxon>
    </lineage>
</organism>
<dbReference type="Gene3D" id="3.80.10.10">
    <property type="entry name" value="Ribonuclease Inhibitor"/>
    <property type="match status" value="1"/>
</dbReference>
<dbReference type="InterPro" id="IPR035979">
    <property type="entry name" value="RBD_domain_sf"/>
</dbReference>
<dbReference type="InterPro" id="IPR057125">
    <property type="entry name" value="NXF1/2/3/5-like_LRR"/>
</dbReference>
<dbReference type="Gene3D" id="3.30.70.330">
    <property type="match status" value="1"/>
</dbReference>
<proteinExistence type="inferred from homology"/>
<evidence type="ECO:0000313" key="7">
    <source>
        <dbReference type="EMBL" id="KAK1125142.1"/>
    </source>
</evidence>
<evidence type="ECO:0000313" key="8">
    <source>
        <dbReference type="Proteomes" id="UP001177670"/>
    </source>
</evidence>
<dbReference type="PANTHER" id="PTHR10662:SF22">
    <property type="entry name" value="NUCLEAR RNA EXPORT FACTOR 1"/>
    <property type="match status" value="1"/>
</dbReference>
<protein>
    <recommendedName>
        <fullName evidence="6">NTF2 domain-containing protein</fullName>
    </recommendedName>
</protein>
<dbReference type="GO" id="GO:0016973">
    <property type="term" value="P:poly(A)+ mRNA export from nucleus"/>
    <property type="evidence" value="ECO:0007669"/>
    <property type="project" value="TreeGrafter"/>
</dbReference>
<dbReference type="GO" id="GO:0003723">
    <property type="term" value="F:RNA binding"/>
    <property type="evidence" value="ECO:0007669"/>
    <property type="project" value="InterPro"/>
</dbReference>